<name>A0ABX9LUC3_9LACO</name>
<comment type="similarity">
    <text evidence="1">Belongs to the plasmid mobilization pre family.</text>
</comment>
<dbReference type="RefSeq" id="WP_118907128.1">
    <property type="nucleotide sequence ID" value="NZ_QOCU01000006.1"/>
</dbReference>
<dbReference type="Gene3D" id="3.30.930.30">
    <property type="match status" value="1"/>
</dbReference>
<sequence length="315" mass="36745">MNQKMTVSFTKGNATETSIRHNNRSLDPDHFDYDKAGHRHILPEYTSLNEVLVHRDIKKVYQEQFGKAVEQYNAQQKRKDRRITDYYRKIKNSKNQATQREFIVQVGNQNDYLKQDRTTSKNWQTAKKILTEFEHDFEQNNPNLQVYNAVIHMDEPGSPHLHLNVVPVVHFKNAQRGVTVKPSFDKALIEEGFKPDPKDSRALFREFQHQQADCLTELARKFGIEREQGLTNQLKNVHEYKQAMRAVDQAQALALQQKNKNAELAIKLTDQKSMSQELDQQIKDKQQKSAILSRESYLKVENGNILKDTKTALKR</sequence>
<comment type="caution">
    <text evidence="4">The sequence shown here is derived from an EMBL/GenBank/DDBJ whole genome shotgun (WGS) entry which is preliminary data.</text>
</comment>
<keyword evidence="5" id="KW-1185">Reference proteome</keyword>
<evidence type="ECO:0000256" key="1">
    <source>
        <dbReference type="ARBA" id="ARBA00010657"/>
    </source>
</evidence>
<dbReference type="InterPro" id="IPR001668">
    <property type="entry name" value="Mob_Pre"/>
</dbReference>
<dbReference type="Proteomes" id="UP000283380">
    <property type="component" value="Unassembled WGS sequence"/>
</dbReference>
<evidence type="ECO:0000313" key="5">
    <source>
        <dbReference type="Proteomes" id="UP000283380"/>
    </source>
</evidence>
<evidence type="ECO:0000256" key="3">
    <source>
        <dbReference type="SAM" id="MobiDB-lite"/>
    </source>
</evidence>
<proteinExistence type="inferred from homology"/>
<dbReference type="Pfam" id="PF01076">
    <property type="entry name" value="Mob_Pre"/>
    <property type="match status" value="1"/>
</dbReference>
<dbReference type="CDD" id="cd17242">
    <property type="entry name" value="MobM_relaxase"/>
    <property type="match status" value="1"/>
</dbReference>
<feature type="region of interest" description="Disordered" evidence="3">
    <location>
        <begin position="1"/>
        <end position="23"/>
    </location>
</feature>
<feature type="coiled-coil region" evidence="2">
    <location>
        <begin position="240"/>
        <end position="295"/>
    </location>
</feature>
<dbReference type="EMBL" id="QOCU01000006">
    <property type="protein sequence ID" value="RHW50889.1"/>
    <property type="molecule type" value="Genomic_DNA"/>
</dbReference>
<accession>A0ABX9LUC3</accession>
<gene>
    <name evidence="4" type="ORF">DS834_06340</name>
</gene>
<evidence type="ECO:0008006" key="6">
    <source>
        <dbReference type="Google" id="ProtNLM"/>
    </source>
</evidence>
<reference evidence="4 5" key="1">
    <citation type="submission" date="2018-07" db="EMBL/GenBank/DDBJ databases">
        <title>Genome sequences of six Lactobacillus spp. isolated from bumble bee guts.</title>
        <authorList>
            <person name="Motta E.V.S."/>
            <person name="Moran N.A."/>
        </authorList>
    </citation>
    <scope>NUCLEOTIDE SEQUENCE [LARGE SCALE GENOMIC DNA]</scope>
    <source>
        <strain evidence="4 5">BI-4G</strain>
    </source>
</reference>
<protein>
    <recommendedName>
        <fullName evidence="6">Plasmid recombination enzyme</fullName>
    </recommendedName>
</protein>
<keyword evidence="2" id="KW-0175">Coiled coil</keyword>
<organism evidence="4 5">
    <name type="scientific">Lactobacillus bombicola</name>
    <dbReference type="NCBI Taxonomy" id="1505723"/>
    <lineage>
        <taxon>Bacteria</taxon>
        <taxon>Bacillati</taxon>
        <taxon>Bacillota</taxon>
        <taxon>Bacilli</taxon>
        <taxon>Lactobacillales</taxon>
        <taxon>Lactobacillaceae</taxon>
        <taxon>Lactobacillus</taxon>
    </lineage>
</organism>
<feature type="compositionally biased region" description="Polar residues" evidence="3">
    <location>
        <begin position="1"/>
        <end position="17"/>
    </location>
</feature>
<evidence type="ECO:0000313" key="4">
    <source>
        <dbReference type="EMBL" id="RHW50889.1"/>
    </source>
</evidence>
<evidence type="ECO:0000256" key="2">
    <source>
        <dbReference type="SAM" id="Coils"/>
    </source>
</evidence>